<dbReference type="EMBL" id="AFYV02002039">
    <property type="protein sequence ID" value="KFG59972.1"/>
    <property type="molecule type" value="Genomic_DNA"/>
</dbReference>
<evidence type="ECO:0000256" key="1">
    <source>
        <dbReference type="SAM" id="MobiDB-lite"/>
    </source>
</evidence>
<evidence type="ECO:0000313" key="4">
    <source>
        <dbReference type="Proteomes" id="UP000028834"/>
    </source>
</evidence>
<organism evidence="3 4">
    <name type="scientific">Toxoplasma gondii RUB</name>
    <dbReference type="NCBI Taxonomy" id="935652"/>
    <lineage>
        <taxon>Eukaryota</taxon>
        <taxon>Sar</taxon>
        <taxon>Alveolata</taxon>
        <taxon>Apicomplexa</taxon>
        <taxon>Conoidasida</taxon>
        <taxon>Coccidia</taxon>
        <taxon>Eucoccidiorida</taxon>
        <taxon>Eimeriorina</taxon>
        <taxon>Sarcocystidae</taxon>
        <taxon>Toxoplasma</taxon>
    </lineage>
</organism>
<evidence type="ECO:0000256" key="2">
    <source>
        <dbReference type="SAM" id="Phobius"/>
    </source>
</evidence>
<feature type="region of interest" description="Disordered" evidence="1">
    <location>
        <begin position="190"/>
        <end position="371"/>
    </location>
</feature>
<protein>
    <submittedName>
        <fullName evidence="3">CRAL/TRIO domain-containing protein</fullName>
    </submittedName>
</protein>
<feature type="compositionally biased region" description="Basic and acidic residues" evidence="1">
    <location>
        <begin position="293"/>
        <end position="322"/>
    </location>
</feature>
<keyword evidence="2" id="KW-0472">Membrane</keyword>
<proteinExistence type="predicted"/>
<keyword evidence="2" id="KW-0812">Transmembrane</keyword>
<accession>A0A086LTK4</accession>
<dbReference type="Proteomes" id="UP000028834">
    <property type="component" value="Unassembled WGS sequence"/>
</dbReference>
<gene>
    <name evidence="3" type="ORF">TGRUB_254390C</name>
</gene>
<feature type="compositionally biased region" description="Low complexity" evidence="1">
    <location>
        <begin position="323"/>
        <end position="336"/>
    </location>
</feature>
<reference evidence="3 4" key="1">
    <citation type="submission" date="2014-05" db="EMBL/GenBank/DDBJ databases">
        <authorList>
            <person name="Sibley D."/>
            <person name="Venepally P."/>
            <person name="Karamycheva S."/>
            <person name="Hadjithomas M."/>
            <person name="Khan A."/>
            <person name="Brunk B."/>
            <person name="Roos D."/>
            <person name="Caler E."/>
            <person name="Lorenzi H."/>
        </authorList>
    </citation>
    <scope>NUCLEOTIDE SEQUENCE [LARGE SCALE GENOMIC DNA]</scope>
    <source>
        <strain evidence="3 4">RUB</strain>
    </source>
</reference>
<dbReference type="VEuPathDB" id="ToxoDB:TGRUB_254390C"/>
<evidence type="ECO:0000313" key="3">
    <source>
        <dbReference type="EMBL" id="KFG59972.1"/>
    </source>
</evidence>
<comment type="caution">
    <text evidence="3">The sequence shown here is derived from an EMBL/GenBank/DDBJ whole genome shotgun (WGS) entry which is preliminary data.</text>
</comment>
<feature type="transmembrane region" description="Helical" evidence="2">
    <location>
        <begin position="6"/>
        <end position="34"/>
    </location>
</feature>
<feature type="compositionally biased region" description="Basic and acidic residues" evidence="1">
    <location>
        <begin position="213"/>
        <end position="249"/>
    </location>
</feature>
<name>A0A086LTK4_TOXGO</name>
<keyword evidence="2" id="KW-1133">Transmembrane helix</keyword>
<dbReference type="AlphaFoldDB" id="A0A086LTK4"/>
<feature type="compositionally biased region" description="Basic and acidic residues" evidence="1">
    <location>
        <begin position="197"/>
        <end position="206"/>
    </location>
</feature>
<sequence>MLLPAASFSFAGSCISAFSLPFFLASSVLFPSLWGRRRHSSRMLETELFLSAAFFARLLHSPSSRLLSFLCFSPRFLRFRHASPFARFPPRTLLCQAVDRFTTFGVVWEGACRLPIQWSAECSRVFAACGIPAPPPAASLEDAEAAEALAAEAAGQAVRSQTIKAYKSMVSLRKKPSVFSLLRRQGCSLAPAGEAPRPADDGHQCEQEETTTTEEKTEKERVEPAAVVEKEVGRGTEKAGEQEGEKETNGQDETQQLLGAAEAPGLVGEEISRRLSKPAEAMQGAEDNAQNSEEEKPQAHAERKTERAGDGKEAEKTRHDAASAEAEAAQATSQESPGGPPESKNSTRASPTAAPVEKVKSKKCCGACKIQ</sequence>